<evidence type="ECO:0008006" key="5">
    <source>
        <dbReference type="Google" id="ProtNLM"/>
    </source>
</evidence>
<dbReference type="RefSeq" id="XP_066920221.1">
    <property type="nucleotide sequence ID" value="XM_067064120.1"/>
</dbReference>
<evidence type="ECO:0000313" key="3">
    <source>
        <dbReference type="EnsemblMetazoa" id="CLYHEMP021628.1"/>
    </source>
</evidence>
<proteinExistence type="inferred from homology"/>
<reference evidence="3" key="1">
    <citation type="submission" date="2021-01" db="UniProtKB">
        <authorList>
            <consortium name="EnsemblMetazoa"/>
        </authorList>
    </citation>
    <scope>IDENTIFICATION</scope>
</reference>
<evidence type="ECO:0000256" key="1">
    <source>
        <dbReference type="ARBA" id="ARBA00007936"/>
    </source>
</evidence>
<dbReference type="InterPro" id="IPR008996">
    <property type="entry name" value="IL1/FGF"/>
</dbReference>
<dbReference type="PANTHER" id="PTHR11486">
    <property type="entry name" value="FIBROBLAST GROWTH FACTOR"/>
    <property type="match status" value="1"/>
</dbReference>
<dbReference type="EnsemblMetazoa" id="CLYHEMT021628.1">
    <property type="protein sequence ID" value="CLYHEMP021628.1"/>
    <property type="gene ID" value="CLYHEMG021628"/>
</dbReference>
<evidence type="ECO:0000313" key="4">
    <source>
        <dbReference type="Proteomes" id="UP000594262"/>
    </source>
</evidence>
<dbReference type="SUPFAM" id="SSF50353">
    <property type="entry name" value="Cytokine"/>
    <property type="match status" value="1"/>
</dbReference>
<accession>A0A7M5XDK1</accession>
<dbReference type="InterPro" id="IPR056378">
    <property type="entry name" value="Let-756-like_FGF"/>
</dbReference>
<feature type="region of interest" description="Disordered" evidence="2">
    <location>
        <begin position="92"/>
        <end position="125"/>
    </location>
</feature>
<dbReference type="GeneID" id="136807540"/>
<keyword evidence="4" id="KW-1185">Reference proteome</keyword>
<dbReference type="Proteomes" id="UP000594262">
    <property type="component" value="Unplaced"/>
</dbReference>
<dbReference type="OrthoDB" id="5987799at2759"/>
<dbReference type="GO" id="GO:0008083">
    <property type="term" value="F:growth factor activity"/>
    <property type="evidence" value="ECO:0007669"/>
    <property type="project" value="InterPro"/>
</dbReference>
<dbReference type="Pfam" id="PF00167">
    <property type="entry name" value="FGF"/>
    <property type="match status" value="1"/>
</dbReference>
<evidence type="ECO:0000256" key="2">
    <source>
        <dbReference type="SAM" id="MobiDB-lite"/>
    </source>
</evidence>
<dbReference type="CDD" id="cd00058">
    <property type="entry name" value="beta-trefoil_FGF"/>
    <property type="match status" value="1"/>
</dbReference>
<dbReference type="AlphaFoldDB" id="A0A7M5XDK1"/>
<name>A0A7M5XDK1_9CNID</name>
<protein>
    <recommendedName>
        <fullName evidence="5">Fibroblast growth factor</fullName>
    </recommendedName>
</protein>
<dbReference type="SMART" id="SM00442">
    <property type="entry name" value="FGF"/>
    <property type="match status" value="1"/>
</dbReference>
<organism evidence="3 4">
    <name type="scientific">Clytia hemisphaerica</name>
    <dbReference type="NCBI Taxonomy" id="252671"/>
    <lineage>
        <taxon>Eukaryota</taxon>
        <taxon>Metazoa</taxon>
        <taxon>Cnidaria</taxon>
        <taxon>Hydrozoa</taxon>
        <taxon>Hydroidolina</taxon>
        <taxon>Leptothecata</taxon>
        <taxon>Obeliida</taxon>
        <taxon>Clytiidae</taxon>
        <taxon>Clytia</taxon>
    </lineage>
</organism>
<dbReference type="Gene3D" id="2.80.10.50">
    <property type="match status" value="1"/>
</dbReference>
<comment type="similarity">
    <text evidence="1">Belongs to the heparin-binding growth factors family.</text>
</comment>
<sequence>MRYPYSLLKAIFGLFIITCCYEQKALSFTYRRTGNQHQLLPDSTDDTLTANLDIDTSEDLSSTSFIKKLDSNIHELEKDTSTKDLDLKAMENLDKTDESTNQRNTRHNTEKDQNTQGMSTKKTRVNKADRVVPSTVHAILNAPTNTMRAYLRSKTGLYLRMGPNGELGGTRKMKDKHVIFVIERMSKDAVRLKGEAANKYICINKRRKLFTREKPNSKCLLRSYLEENHYELFWSYMYSKKTDGENGWFLALKRNGKIRKPANTKIGDRQTMFFVHRADDIPSGS</sequence>
<dbReference type="InterPro" id="IPR002209">
    <property type="entry name" value="Fibroblast_GF_fam"/>
</dbReference>